<sequence>MSLLVISKLLVVVVTVESTYRDRYGEDRIESIELIRLDVVIDVVVVLVVVIAIFDEFIVKGPVEPGGTLYLETELVAEE</sequence>
<evidence type="ECO:0000256" key="1">
    <source>
        <dbReference type="SAM" id="SignalP"/>
    </source>
</evidence>
<dbReference type="EMBL" id="MUJZ01013997">
    <property type="protein sequence ID" value="OTF81379.1"/>
    <property type="molecule type" value="Genomic_DNA"/>
</dbReference>
<organism evidence="2 3">
    <name type="scientific">Euroglyphus maynei</name>
    <name type="common">Mayne's house dust mite</name>
    <dbReference type="NCBI Taxonomy" id="6958"/>
    <lineage>
        <taxon>Eukaryota</taxon>
        <taxon>Metazoa</taxon>
        <taxon>Ecdysozoa</taxon>
        <taxon>Arthropoda</taxon>
        <taxon>Chelicerata</taxon>
        <taxon>Arachnida</taxon>
        <taxon>Acari</taxon>
        <taxon>Acariformes</taxon>
        <taxon>Sarcoptiformes</taxon>
        <taxon>Astigmata</taxon>
        <taxon>Psoroptidia</taxon>
        <taxon>Analgoidea</taxon>
        <taxon>Pyroglyphidae</taxon>
        <taxon>Pyroglyphinae</taxon>
        <taxon>Euroglyphus</taxon>
    </lineage>
</organism>
<gene>
    <name evidence="2" type="ORF">BLA29_009163</name>
</gene>
<evidence type="ECO:0008006" key="4">
    <source>
        <dbReference type="Google" id="ProtNLM"/>
    </source>
</evidence>
<reference evidence="2 3" key="1">
    <citation type="submission" date="2017-03" db="EMBL/GenBank/DDBJ databases">
        <title>Genome Survey of Euroglyphus maynei.</title>
        <authorList>
            <person name="Arlian L.G."/>
            <person name="Morgan M.S."/>
            <person name="Rider S.D."/>
        </authorList>
    </citation>
    <scope>NUCLEOTIDE SEQUENCE [LARGE SCALE GENOMIC DNA]</scope>
    <source>
        <strain evidence="2">Arlian Lab</strain>
        <tissue evidence="2">Whole body</tissue>
    </source>
</reference>
<keyword evidence="3" id="KW-1185">Reference proteome</keyword>
<feature type="chain" id="PRO_5012915061" description="Secreted protein" evidence="1">
    <location>
        <begin position="19"/>
        <end position="79"/>
    </location>
</feature>
<name>A0A1Y3BK99_EURMA</name>
<dbReference type="AlphaFoldDB" id="A0A1Y3BK99"/>
<feature type="signal peptide" evidence="1">
    <location>
        <begin position="1"/>
        <end position="18"/>
    </location>
</feature>
<keyword evidence="1" id="KW-0732">Signal</keyword>
<accession>A0A1Y3BK99</accession>
<proteinExistence type="predicted"/>
<comment type="caution">
    <text evidence="2">The sequence shown here is derived from an EMBL/GenBank/DDBJ whole genome shotgun (WGS) entry which is preliminary data.</text>
</comment>
<dbReference type="Proteomes" id="UP000194236">
    <property type="component" value="Unassembled WGS sequence"/>
</dbReference>
<evidence type="ECO:0000313" key="3">
    <source>
        <dbReference type="Proteomes" id="UP000194236"/>
    </source>
</evidence>
<protein>
    <recommendedName>
        <fullName evidence="4">Secreted protein</fullName>
    </recommendedName>
</protein>
<evidence type="ECO:0000313" key="2">
    <source>
        <dbReference type="EMBL" id="OTF81379.1"/>
    </source>
</evidence>